<evidence type="ECO:0000313" key="3">
    <source>
        <dbReference type="EMBL" id="SUB56833.1"/>
    </source>
</evidence>
<dbReference type="OrthoDB" id="9804960at2"/>
<dbReference type="InterPro" id="IPR014729">
    <property type="entry name" value="Rossmann-like_a/b/a_fold"/>
</dbReference>
<accession>A0A379C3M8</accession>
<dbReference type="Gene3D" id="3.40.50.620">
    <property type="entry name" value="HUPs"/>
    <property type="match status" value="1"/>
</dbReference>
<reference evidence="3 4" key="1">
    <citation type="submission" date="2018-06" db="EMBL/GenBank/DDBJ databases">
        <authorList>
            <consortium name="Pathogen Informatics"/>
            <person name="Doyle S."/>
        </authorList>
    </citation>
    <scope>NUCLEOTIDE SEQUENCE [LARGE SCALE GENOMIC DNA]</scope>
    <source>
        <strain evidence="3 4">NCTC13149</strain>
    </source>
</reference>
<sequence>MNLLVCIKVVPDIGKAKIDPITNNLIREGLKMIINPSDLCALKFALNIKDKAQEDVNITVISMGPPQAEDAIRETIQMGADRGFLIMGLEFRGSDTLATSYTLSQAIKSLGNFDLVLTGDKTLDGDTGQIGPELSEHLSFNLFSFVKELSYEDGYFKATRLTKNGEEIVKSKAPLLVTALKDSVSRPSKFSRGREDIAKNSEIKVLNAQNIELDNERIGQAGSHTIVKEVFPPKKEEVGRKIEGDINQQVDELISILKDKGVLN</sequence>
<feature type="domain" description="Electron transfer flavoprotein alpha/beta-subunit N-terminal" evidence="2">
    <location>
        <begin position="22"/>
        <end position="215"/>
    </location>
</feature>
<organism evidence="3 4">
    <name type="scientific">Peptoniphilus lacrimalis</name>
    <dbReference type="NCBI Taxonomy" id="33031"/>
    <lineage>
        <taxon>Bacteria</taxon>
        <taxon>Bacillati</taxon>
        <taxon>Bacillota</taxon>
        <taxon>Tissierellia</taxon>
        <taxon>Tissierellales</taxon>
        <taxon>Peptoniphilaceae</taxon>
        <taxon>Peptoniphilus</taxon>
    </lineage>
</organism>
<dbReference type="InterPro" id="IPR014730">
    <property type="entry name" value="ETF_a/b_N"/>
</dbReference>
<dbReference type="EMBL" id="UGSZ01000001">
    <property type="protein sequence ID" value="SUB56833.1"/>
    <property type="molecule type" value="Genomic_DNA"/>
</dbReference>
<protein>
    <recommendedName>
        <fullName evidence="1">Electron transfer flavoprotein small subunit</fullName>
    </recommendedName>
</protein>
<dbReference type="STRING" id="1122949.GCA_000378725_00407"/>
<name>A0A379C3M8_9FIRM</name>
<evidence type="ECO:0000313" key="4">
    <source>
        <dbReference type="Proteomes" id="UP000255517"/>
    </source>
</evidence>
<dbReference type="InterPro" id="IPR012255">
    <property type="entry name" value="ETF_b"/>
</dbReference>
<dbReference type="Pfam" id="PF01012">
    <property type="entry name" value="ETF"/>
    <property type="match status" value="1"/>
</dbReference>
<evidence type="ECO:0000259" key="2">
    <source>
        <dbReference type="SMART" id="SM00893"/>
    </source>
</evidence>
<dbReference type="AlphaFoldDB" id="A0A379C3M8"/>
<dbReference type="PANTHER" id="PTHR21294">
    <property type="entry name" value="ELECTRON TRANSFER FLAVOPROTEIN BETA-SUBUNIT"/>
    <property type="match status" value="1"/>
</dbReference>
<dbReference type="Proteomes" id="UP000255517">
    <property type="component" value="Unassembled WGS sequence"/>
</dbReference>
<dbReference type="SUPFAM" id="SSF52402">
    <property type="entry name" value="Adenine nucleotide alpha hydrolases-like"/>
    <property type="match status" value="1"/>
</dbReference>
<dbReference type="CDD" id="cd01714">
    <property type="entry name" value="ETF_beta"/>
    <property type="match status" value="1"/>
</dbReference>
<dbReference type="RefSeq" id="WP_019034368.1">
    <property type="nucleotide sequence ID" value="NZ_UGSZ01000001.1"/>
</dbReference>
<dbReference type="GO" id="GO:0009055">
    <property type="term" value="F:electron transfer activity"/>
    <property type="evidence" value="ECO:0007669"/>
    <property type="project" value="InterPro"/>
</dbReference>
<dbReference type="SMART" id="SM00893">
    <property type="entry name" value="ETF"/>
    <property type="match status" value="1"/>
</dbReference>
<dbReference type="InterPro" id="IPR033948">
    <property type="entry name" value="ETF_beta_N"/>
</dbReference>
<dbReference type="PIRSF" id="PIRSF000090">
    <property type="entry name" value="Beta-ETF"/>
    <property type="match status" value="1"/>
</dbReference>
<gene>
    <name evidence="3" type="primary">etfB_1</name>
    <name evidence="3" type="ORF">NCTC13149_00642</name>
</gene>
<proteinExistence type="predicted"/>
<evidence type="ECO:0000256" key="1">
    <source>
        <dbReference type="ARBA" id="ARBA00042002"/>
    </source>
</evidence>
<dbReference type="PANTHER" id="PTHR21294:SF17">
    <property type="entry name" value="PROTEIN FIXA"/>
    <property type="match status" value="1"/>
</dbReference>